<dbReference type="HAMAP" id="MF_00223">
    <property type="entry name" value="FolE"/>
    <property type="match status" value="1"/>
</dbReference>
<organism evidence="7 8">
    <name type="scientific">Lentzea aerocolonigenes</name>
    <name type="common">Lechevalieria aerocolonigenes</name>
    <name type="synonym">Saccharothrix aerocolonigenes</name>
    <dbReference type="NCBI Taxonomy" id="68170"/>
    <lineage>
        <taxon>Bacteria</taxon>
        <taxon>Bacillati</taxon>
        <taxon>Actinomycetota</taxon>
        <taxon>Actinomycetes</taxon>
        <taxon>Pseudonocardiales</taxon>
        <taxon>Pseudonocardiaceae</taxon>
        <taxon>Lentzea</taxon>
    </lineage>
</organism>
<feature type="binding site" evidence="5">
    <location>
        <position position="87"/>
    </location>
    <ligand>
        <name>Zn(2+)</name>
        <dbReference type="ChEBI" id="CHEBI:29105"/>
    </ligand>
</feature>
<dbReference type="SUPFAM" id="SSF55620">
    <property type="entry name" value="Tetrahydrobiopterin biosynthesis enzymes-like"/>
    <property type="match status" value="1"/>
</dbReference>
<name>A0A0F0H4C7_LENAE</name>
<dbReference type="PATRIC" id="fig|68170.10.peg.1053"/>
<feature type="domain" description="GTP cyclohydrolase I" evidence="6">
    <location>
        <begin position="17"/>
        <end position="194"/>
    </location>
</feature>
<dbReference type="UniPathway" id="UPA00848">
    <property type="reaction ID" value="UER00151"/>
</dbReference>
<keyword evidence="5" id="KW-0547">Nucleotide-binding</keyword>
<dbReference type="Proteomes" id="UP000033393">
    <property type="component" value="Unassembled WGS sequence"/>
</dbReference>
<dbReference type="PANTHER" id="PTHR11109">
    <property type="entry name" value="GTP CYCLOHYDROLASE I"/>
    <property type="match status" value="1"/>
</dbReference>
<dbReference type="Pfam" id="PF01227">
    <property type="entry name" value="GTP_cyclohydroI"/>
    <property type="match status" value="1"/>
</dbReference>
<dbReference type="AlphaFoldDB" id="A0A0F0H4C7"/>
<dbReference type="GO" id="GO:0046654">
    <property type="term" value="P:tetrahydrofolate biosynthetic process"/>
    <property type="evidence" value="ECO:0007669"/>
    <property type="project" value="UniProtKB-UniRule"/>
</dbReference>
<feature type="binding site" evidence="5">
    <location>
        <position position="160"/>
    </location>
    <ligand>
        <name>Zn(2+)</name>
        <dbReference type="ChEBI" id="CHEBI:29105"/>
    </ligand>
</feature>
<keyword evidence="4 5" id="KW-0378">Hydrolase</keyword>
<dbReference type="InterPro" id="IPR043133">
    <property type="entry name" value="GTP-CH-I_C/QueF"/>
</dbReference>
<comment type="subunit">
    <text evidence="5">Homopolymer.</text>
</comment>
<proteinExistence type="inferred from homology"/>
<dbReference type="GO" id="GO:0006729">
    <property type="term" value="P:tetrahydrobiopterin biosynthetic process"/>
    <property type="evidence" value="ECO:0007669"/>
    <property type="project" value="TreeGrafter"/>
</dbReference>
<accession>A0A0F0H4C7</accession>
<dbReference type="EC" id="3.5.4.16" evidence="5"/>
<gene>
    <name evidence="5" type="primary">folE</name>
    <name evidence="7" type="ORF">UK23_11205</name>
</gene>
<comment type="catalytic activity">
    <reaction evidence="1 5">
        <text>GTP + H2O = 7,8-dihydroneopterin 3'-triphosphate + formate + H(+)</text>
        <dbReference type="Rhea" id="RHEA:17473"/>
        <dbReference type="ChEBI" id="CHEBI:15377"/>
        <dbReference type="ChEBI" id="CHEBI:15378"/>
        <dbReference type="ChEBI" id="CHEBI:15740"/>
        <dbReference type="ChEBI" id="CHEBI:37565"/>
        <dbReference type="ChEBI" id="CHEBI:58462"/>
        <dbReference type="EC" id="3.5.4.16"/>
    </reaction>
</comment>
<evidence type="ECO:0000313" key="8">
    <source>
        <dbReference type="Proteomes" id="UP000033393"/>
    </source>
</evidence>
<evidence type="ECO:0000259" key="6">
    <source>
        <dbReference type="Pfam" id="PF01227"/>
    </source>
</evidence>
<keyword evidence="5" id="KW-0862">Zinc</keyword>
<sequence length="202" mass="21470">MTVITVSRADSGVAEAAEHARAMFTALGIPCDTTSTERTPLRFVRALAELTSGLRLDPTRHLRVQFPPESVNQGVIAAVDVPFVALCEHHVLPFLGRATVAYLPSPGGQIVGLSKLARVIQEFAARPQVQERLGEQVVEALMGHLAASGAACLIRSEHACLTMRGAEAHGAVMVTSHLAGDFTTDAALRTQVMGLAPTCIRR</sequence>
<protein>
    <recommendedName>
        <fullName evidence="5">GTP cyclohydrolase 1</fullName>
        <ecNumber evidence="5">3.5.4.16</ecNumber>
    </recommendedName>
    <alternativeName>
        <fullName evidence="5">GTP cyclohydrolase I</fullName>
        <shortName evidence="5">GTP-CH-I</shortName>
    </alternativeName>
</protein>
<evidence type="ECO:0000256" key="4">
    <source>
        <dbReference type="ARBA" id="ARBA00022801"/>
    </source>
</evidence>
<dbReference type="PANTHER" id="PTHR11109:SF7">
    <property type="entry name" value="GTP CYCLOHYDROLASE 1"/>
    <property type="match status" value="1"/>
</dbReference>
<dbReference type="RefSeq" id="WP_082114570.1">
    <property type="nucleotide sequence ID" value="NZ_JYJG01000061.1"/>
</dbReference>
<comment type="similarity">
    <text evidence="5">Belongs to the GTP cyclohydrolase I family.</text>
</comment>
<dbReference type="GO" id="GO:0005737">
    <property type="term" value="C:cytoplasm"/>
    <property type="evidence" value="ECO:0007669"/>
    <property type="project" value="TreeGrafter"/>
</dbReference>
<evidence type="ECO:0000313" key="7">
    <source>
        <dbReference type="EMBL" id="KJK50365.1"/>
    </source>
</evidence>
<evidence type="ECO:0000256" key="5">
    <source>
        <dbReference type="HAMAP-Rule" id="MF_00223"/>
    </source>
</evidence>
<evidence type="ECO:0000256" key="2">
    <source>
        <dbReference type="ARBA" id="ARBA00005080"/>
    </source>
</evidence>
<dbReference type="InterPro" id="IPR020602">
    <property type="entry name" value="GTP_CycHdrlase_I_dom"/>
</dbReference>
<reference evidence="7 8" key="1">
    <citation type="submission" date="2015-02" db="EMBL/GenBank/DDBJ databases">
        <authorList>
            <person name="Ju K.-S."/>
            <person name="Doroghazi J.R."/>
            <person name="Metcalf W."/>
        </authorList>
    </citation>
    <scope>NUCLEOTIDE SEQUENCE [LARGE SCALE GENOMIC DNA]</scope>
    <source>
        <strain evidence="7 8">NRRL B-16140</strain>
    </source>
</reference>
<dbReference type="Gene3D" id="3.30.1130.10">
    <property type="match status" value="1"/>
</dbReference>
<keyword evidence="3 5" id="KW-0554">One-carbon metabolism</keyword>
<dbReference type="eggNOG" id="COG0302">
    <property type="taxonomic scope" value="Bacteria"/>
</dbReference>
<dbReference type="GO" id="GO:0008270">
    <property type="term" value="F:zinc ion binding"/>
    <property type="evidence" value="ECO:0007669"/>
    <property type="project" value="UniProtKB-UniRule"/>
</dbReference>
<dbReference type="GO" id="GO:0005525">
    <property type="term" value="F:GTP binding"/>
    <property type="evidence" value="ECO:0007669"/>
    <property type="project" value="UniProtKB-KW"/>
</dbReference>
<keyword evidence="5" id="KW-0479">Metal-binding</keyword>
<comment type="caution">
    <text evidence="7">The sequence shown here is derived from an EMBL/GenBank/DDBJ whole genome shotgun (WGS) entry which is preliminary data.</text>
</comment>
<dbReference type="InterPro" id="IPR001474">
    <property type="entry name" value="GTP_CycHdrlase_I"/>
</dbReference>
<dbReference type="FunFam" id="3.30.1130.10:FF:000001">
    <property type="entry name" value="GTP cyclohydrolase 1"/>
    <property type="match status" value="1"/>
</dbReference>
<evidence type="ECO:0000256" key="3">
    <source>
        <dbReference type="ARBA" id="ARBA00022563"/>
    </source>
</evidence>
<dbReference type="NCBIfam" id="NF006826">
    <property type="entry name" value="PRK09347.1-3"/>
    <property type="match status" value="1"/>
</dbReference>
<dbReference type="OrthoDB" id="3528008at2"/>
<dbReference type="GO" id="GO:0003934">
    <property type="term" value="F:GTP cyclohydrolase I activity"/>
    <property type="evidence" value="ECO:0007669"/>
    <property type="project" value="UniProtKB-UniRule"/>
</dbReference>
<keyword evidence="5" id="KW-0342">GTP-binding</keyword>
<comment type="pathway">
    <text evidence="2 5">Cofactor biosynthesis; 7,8-dihydroneopterin triphosphate biosynthesis; 7,8-dihydroneopterin triphosphate from GTP: step 1/1.</text>
</comment>
<dbReference type="EMBL" id="JYJG01000061">
    <property type="protein sequence ID" value="KJK50365.1"/>
    <property type="molecule type" value="Genomic_DNA"/>
</dbReference>
<dbReference type="GO" id="GO:0006730">
    <property type="term" value="P:one-carbon metabolic process"/>
    <property type="evidence" value="ECO:0007669"/>
    <property type="project" value="UniProtKB-UniRule"/>
</dbReference>
<evidence type="ECO:0000256" key="1">
    <source>
        <dbReference type="ARBA" id="ARBA00001052"/>
    </source>
</evidence>
<keyword evidence="8" id="KW-1185">Reference proteome</keyword>
<feature type="binding site" evidence="5">
    <location>
        <position position="90"/>
    </location>
    <ligand>
        <name>Zn(2+)</name>
        <dbReference type="ChEBI" id="CHEBI:29105"/>
    </ligand>
</feature>